<dbReference type="Gene3D" id="3.40.640.10">
    <property type="entry name" value="Type I PLP-dependent aspartate aminotransferase-like (Major domain)"/>
    <property type="match status" value="1"/>
</dbReference>
<evidence type="ECO:0000256" key="1">
    <source>
        <dbReference type="ARBA" id="ARBA00001933"/>
    </source>
</evidence>
<dbReference type="EMBL" id="PCRF01000040">
    <property type="protein sequence ID" value="PIP16657.1"/>
    <property type="molecule type" value="Genomic_DNA"/>
</dbReference>
<comment type="similarity">
    <text evidence="2">Belongs to the class-I pyridoxal-phosphate-dependent aminotransferase family.</text>
</comment>
<protein>
    <submittedName>
        <fullName evidence="7">Aspartate aminotransferase</fullName>
    </submittedName>
</protein>
<evidence type="ECO:0000313" key="8">
    <source>
        <dbReference type="Proteomes" id="UP000230392"/>
    </source>
</evidence>
<dbReference type="InterPro" id="IPR015421">
    <property type="entry name" value="PyrdxlP-dep_Trfase_major"/>
</dbReference>
<dbReference type="CDD" id="cd00609">
    <property type="entry name" value="AAT_like"/>
    <property type="match status" value="1"/>
</dbReference>
<dbReference type="GO" id="GO:0006520">
    <property type="term" value="P:amino acid metabolic process"/>
    <property type="evidence" value="ECO:0007669"/>
    <property type="project" value="InterPro"/>
</dbReference>
<name>A0A2G9YBQ2_9BACT</name>
<gene>
    <name evidence="7" type="ORF">COX46_00875</name>
</gene>
<feature type="domain" description="Aminotransferase class I/classII large" evidence="6">
    <location>
        <begin position="33"/>
        <end position="379"/>
    </location>
</feature>
<evidence type="ECO:0000256" key="3">
    <source>
        <dbReference type="ARBA" id="ARBA00022576"/>
    </source>
</evidence>
<proteinExistence type="inferred from homology"/>
<comment type="caution">
    <text evidence="7">The sequence shown here is derived from an EMBL/GenBank/DDBJ whole genome shotgun (WGS) entry which is preliminary data.</text>
</comment>
<organism evidence="7 8">
    <name type="scientific">bacterium (Candidatus Ratteibacteria) CG23_combo_of_CG06-09_8_20_14_all_48_7</name>
    <dbReference type="NCBI Taxonomy" id="2014292"/>
    <lineage>
        <taxon>Bacteria</taxon>
        <taxon>Candidatus Ratteibacteria</taxon>
    </lineage>
</organism>
<evidence type="ECO:0000256" key="4">
    <source>
        <dbReference type="ARBA" id="ARBA00022679"/>
    </source>
</evidence>
<sequence>MGIKLSERVNKLAPSATLAVGRKAKELQAKGVKVLNLSVGEPDLPPPEGAKDAVISAVNANLSRYTDSRGTLSLREAICQRTKEDLRLTYSPNQVVVSCGSKHSLYNLFQSLLDPGDEVLIPIPYWTSYPEMVRLAGGVPVFVPAKSGYRVTPEDLEPFITPKTRGLILNSPNNPSGAVYEKEEVSAIADCLLKHKEVIVISDDAYQYFLYDDKNFCSIATFPGMGERTIIVGAASKTYAMTGWRIGWFLGPQELADAVAKLQDQSTSNPASLSQEAARAALSGNQGSVKKMREEFERRRRLLLERLAPVKGLTYCYPAGAFYFFFTHPDIKNSIEFAGRLLEEVQVALVPGIAFGMEGYLRLSYAVSEEVLSEAISRIITCLQKG</sequence>
<dbReference type="AlphaFoldDB" id="A0A2G9YBQ2"/>
<keyword evidence="4 7" id="KW-0808">Transferase</keyword>
<dbReference type="Pfam" id="PF00155">
    <property type="entry name" value="Aminotran_1_2"/>
    <property type="match status" value="1"/>
</dbReference>
<evidence type="ECO:0000259" key="6">
    <source>
        <dbReference type="Pfam" id="PF00155"/>
    </source>
</evidence>
<keyword evidence="5" id="KW-0663">Pyridoxal phosphate</keyword>
<dbReference type="GO" id="GO:0008483">
    <property type="term" value="F:transaminase activity"/>
    <property type="evidence" value="ECO:0007669"/>
    <property type="project" value="UniProtKB-KW"/>
</dbReference>
<dbReference type="FunFam" id="3.40.640.10:FF:000033">
    <property type="entry name" value="Aspartate aminotransferase"/>
    <property type="match status" value="1"/>
</dbReference>
<dbReference type="SUPFAM" id="SSF53383">
    <property type="entry name" value="PLP-dependent transferases"/>
    <property type="match status" value="1"/>
</dbReference>
<accession>A0A2G9YBQ2</accession>
<reference evidence="7 8" key="1">
    <citation type="submission" date="2017-09" db="EMBL/GenBank/DDBJ databases">
        <title>Depth-based differentiation of microbial function through sediment-hosted aquifers and enrichment of novel symbionts in the deep terrestrial subsurface.</title>
        <authorList>
            <person name="Probst A.J."/>
            <person name="Ladd B."/>
            <person name="Jarett J.K."/>
            <person name="Geller-Mcgrath D.E."/>
            <person name="Sieber C.M."/>
            <person name="Emerson J.B."/>
            <person name="Anantharaman K."/>
            <person name="Thomas B.C."/>
            <person name="Malmstrom R."/>
            <person name="Stieglmeier M."/>
            <person name="Klingl A."/>
            <person name="Woyke T."/>
            <person name="Ryan C.M."/>
            <person name="Banfield J.F."/>
        </authorList>
    </citation>
    <scope>NUCLEOTIDE SEQUENCE [LARGE SCALE GENOMIC DNA]</scope>
    <source>
        <strain evidence="7">CG23_combo_of_CG06-09_8_20_14_all_48_7</strain>
    </source>
</reference>
<evidence type="ECO:0000256" key="5">
    <source>
        <dbReference type="ARBA" id="ARBA00022898"/>
    </source>
</evidence>
<dbReference type="InterPro" id="IPR015424">
    <property type="entry name" value="PyrdxlP-dep_Trfase"/>
</dbReference>
<dbReference type="Gene3D" id="3.90.1150.10">
    <property type="entry name" value="Aspartate Aminotransferase, domain 1"/>
    <property type="match status" value="1"/>
</dbReference>
<dbReference type="PANTHER" id="PTHR46383">
    <property type="entry name" value="ASPARTATE AMINOTRANSFERASE"/>
    <property type="match status" value="1"/>
</dbReference>
<dbReference type="Proteomes" id="UP000230392">
    <property type="component" value="Unassembled WGS sequence"/>
</dbReference>
<comment type="cofactor">
    <cofactor evidence="1">
        <name>pyridoxal 5'-phosphate</name>
        <dbReference type="ChEBI" id="CHEBI:597326"/>
    </cofactor>
</comment>
<evidence type="ECO:0000313" key="7">
    <source>
        <dbReference type="EMBL" id="PIP16657.1"/>
    </source>
</evidence>
<evidence type="ECO:0000256" key="2">
    <source>
        <dbReference type="ARBA" id="ARBA00007441"/>
    </source>
</evidence>
<dbReference type="InterPro" id="IPR050596">
    <property type="entry name" value="AspAT/PAT-like"/>
</dbReference>
<dbReference type="InterPro" id="IPR015422">
    <property type="entry name" value="PyrdxlP-dep_Trfase_small"/>
</dbReference>
<keyword evidence="3 7" id="KW-0032">Aminotransferase</keyword>
<dbReference type="GO" id="GO:0030170">
    <property type="term" value="F:pyridoxal phosphate binding"/>
    <property type="evidence" value="ECO:0007669"/>
    <property type="project" value="InterPro"/>
</dbReference>
<dbReference type="PANTHER" id="PTHR46383:SF1">
    <property type="entry name" value="ASPARTATE AMINOTRANSFERASE"/>
    <property type="match status" value="1"/>
</dbReference>
<dbReference type="InterPro" id="IPR004839">
    <property type="entry name" value="Aminotransferase_I/II_large"/>
</dbReference>